<accession>A0A9D1CI11</accession>
<organism evidence="1 2">
    <name type="scientific">Candidatus Avichristensenella intestinipullorum</name>
    <dbReference type="NCBI Taxonomy" id="2840693"/>
    <lineage>
        <taxon>Bacteria</taxon>
        <taxon>Bacillati</taxon>
        <taxon>Bacillota</taxon>
        <taxon>Clostridia</taxon>
        <taxon>Candidatus Avichristensenella</taxon>
    </lineage>
</organism>
<evidence type="ECO:0000313" key="1">
    <source>
        <dbReference type="EMBL" id="HIQ62167.1"/>
    </source>
</evidence>
<proteinExistence type="predicted"/>
<dbReference type="AlphaFoldDB" id="A0A9D1CI11"/>
<comment type="caution">
    <text evidence="1">The sequence shown here is derived from an EMBL/GenBank/DDBJ whole genome shotgun (WGS) entry which is preliminary data.</text>
</comment>
<dbReference type="EMBL" id="DVFI01000013">
    <property type="protein sequence ID" value="HIQ62167.1"/>
    <property type="molecule type" value="Genomic_DNA"/>
</dbReference>
<evidence type="ECO:0000313" key="2">
    <source>
        <dbReference type="Proteomes" id="UP000886819"/>
    </source>
</evidence>
<reference evidence="1" key="1">
    <citation type="submission" date="2020-10" db="EMBL/GenBank/DDBJ databases">
        <authorList>
            <person name="Gilroy R."/>
        </authorList>
    </citation>
    <scope>NUCLEOTIDE SEQUENCE</scope>
    <source>
        <strain evidence="1">ChiHile30-977</strain>
    </source>
</reference>
<gene>
    <name evidence="1" type="ORF">IAA66_01095</name>
</gene>
<sequence length="714" mass="78601">MLLSAFPAAAEQAYTTYTSEALRLSFQVDAGYSVTERDGYIWVYPGETASNFRLTWAEEGDVNKEDFFAQTGEALRAAMGGSMVYDPGTQSQPMDMRGIPMDAMMYAYTDAQSGQIIEGAYLWEQREGYSILYGAAYIPAEADAVLSGLVLASQTFSPVAEGAQEKVPEGGALSEWMAALYQDCMEIAQATAAFARSYQASVNNADTAYAAEMQAYAALCREKLEKVSACRSALEGMKGMVSGGEGAFQYENALEACRIAESLLAFYIGYYDSSDPLGAYQQKAAQGMYASEADSLNAMYIAMGDVKENYQALACPPAMTQTWPLYIRQIDAFQEKLYADYKAALLDDALMDFSATQLLMRQPYLMLRYEILMYAVIEQQFVNLANMLTLEDDTGEQQIWVDYSMAEEIYPNLYPSMDSAVNLALSTDAGKTRLLVEVEIEGFSQKYQRTVNVGPEITYLMIKPPAMSGLTSLGSGRETQITLRVTQMDTGELLVAESKTITLHSIYDFTMLNSEFGVIEPYNLLAWLRPDAEEVLALRREAIYWLETNAGAGYSSLPGYQLAYPDGTDEPSTTVLQAMAIQGAISDIGVRYNMGPYSFGGSQRVLTPDAVIQSRSGICIETALLMASALQSAQMHAMIIITPGHAQVALETWENSGTYYLLETTMLPYNATEEETMPFARFLTADEWREYLSGDGVYVIDCDLAQTLGIRGLA</sequence>
<evidence type="ECO:0008006" key="3">
    <source>
        <dbReference type="Google" id="ProtNLM"/>
    </source>
</evidence>
<name>A0A9D1CI11_9FIRM</name>
<dbReference type="Proteomes" id="UP000886819">
    <property type="component" value="Unassembled WGS sequence"/>
</dbReference>
<reference evidence="1" key="2">
    <citation type="journal article" date="2021" name="PeerJ">
        <title>Extensive microbial diversity within the chicken gut microbiome revealed by metagenomics and culture.</title>
        <authorList>
            <person name="Gilroy R."/>
            <person name="Ravi A."/>
            <person name="Getino M."/>
            <person name="Pursley I."/>
            <person name="Horton D.L."/>
            <person name="Alikhan N.F."/>
            <person name="Baker D."/>
            <person name="Gharbi K."/>
            <person name="Hall N."/>
            <person name="Watson M."/>
            <person name="Adriaenssens E.M."/>
            <person name="Foster-Nyarko E."/>
            <person name="Jarju S."/>
            <person name="Secka A."/>
            <person name="Antonio M."/>
            <person name="Oren A."/>
            <person name="Chaudhuri R.R."/>
            <person name="La Ragione R."/>
            <person name="Hildebrand F."/>
            <person name="Pallen M.J."/>
        </authorList>
    </citation>
    <scope>NUCLEOTIDE SEQUENCE</scope>
    <source>
        <strain evidence="1">ChiHile30-977</strain>
    </source>
</reference>
<protein>
    <recommendedName>
        <fullName evidence="3">Transglutaminase-like domain-containing protein</fullName>
    </recommendedName>
</protein>